<dbReference type="InterPro" id="IPR015943">
    <property type="entry name" value="WD40/YVTN_repeat-like_dom_sf"/>
</dbReference>
<dbReference type="EMBL" id="CACVBS010000033">
    <property type="protein sequence ID" value="CAA7261526.1"/>
    <property type="molecule type" value="Genomic_DNA"/>
</dbReference>
<feature type="compositionally biased region" description="Basic and acidic residues" evidence="1">
    <location>
        <begin position="173"/>
        <end position="189"/>
    </location>
</feature>
<feature type="region of interest" description="Disordered" evidence="1">
    <location>
        <begin position="153"/>
        <end position="238"/>
    </location>
</feature>
<dbReference type="SUPFAM" id="SSF48371">
    <property type="entry name" value="ARM repeat"/>
    <property type="match status" value="1"/>
</dbReference>
<dbReference type="SUPFAM" id="SSF50978">
    <property type="entry name" value="WD40 repeat-like"/>
    <property type="match status" value="1"/>
</dbReference>
<dbReference type="SMART" id="SM00320">
    <property type="entry name" value="WD40"/>
    <property type="match status" value="3"/>
</dbReference>
<comment type="caution">
    <text evidence="2">The sequence shown here is derived from an EMBL/GenBank/DDBJ whole genome shotgun (WGS) entry which is preliminary data.</text>
</comment>
<feature type="compositionally biased region" description="Low complexity" evidence="1">
    <location>
        <begin position="111"/>
        <end position="130"/>
    </location>
</feature>
<evidence type="ECO:0000313" key="2">
    <source>
        <dbReference type="EMBL" id="CAA7261526.1"/>
    </source>
</evidence>
<evidence type="ECO:0008006" key="4">
    <source>
        <dbReference type="Google" id="ProtNLM"/>
    </source>
</evidence>
<keyword evidence="3" id="KW-1185">Reference proteome</keyword>
<gene>
    <name evidence="2" type="ORF">AAE3_LOCUS3714</name>
</gene>
<evidence type="ECO:0000256" key="1">
    <source>
        <dbReference type="SAM" id="MobiDB-lite"/>
    </source>
</evidence>
<organism evidence="2 3">
    <name type="scientific">Cyclocybe aegerita</name>
    <name type="common">Black poplar mushroom</name>
    <name type="synonym">Agrocybe aegerita</name>
    <dbReference type="NCBI Taxonomy" id="1973307"/>
    <lineage>
        <taxon>Eukaryota</taxon>
        <taxon>Fungi</taxon>
        <taxon>Dikarya</taxon>
        <taxon>Basidiomycota</taxon>
        <taxon>Agaricomycotina</taxon>
        <taxon>Agaricomycetes</taxon>
        <taxon>Agaricomycetidae</taxon>
        <taxon>Agaricales</taxon>
        <taxon>Agaricineae</taxon>
        <taxon>Bolbitiaceae</taxon>
        <taxon>Cyclocybe</taxon>
    </lineage>
</organism>
<dbReference type="GO" id="GO:0005737">
    <property type="term" value="C:cytoplasm"/>
    <property type="evidence" value="ECO:0007669"/>
    <property type="project" value="TreeGrafter"/>
</dbReference>
<dbReference type="InterPro" id="IPR049916">
    <property type="entry name" value="WDR72-like"/>
</dbReference>
<name>A0A8S0W8N5_CYCAE</name>
<proteinExistence type="predicted"/>
<feature type="region of interest" description="Disordered" evidence="1">
    <location>
        <begin position="105"/>
        <end position="130"/>
    </location>
</feature>
<dbReference type="Gene3D" id="2.130.10.10">
    <property type="entry name" value="YVTN repeat-like/Quinoprotein amine dehydrogenase"/>
    <property type="match status" value="2"/>
</dbReference>
<dbReference type="Pfam" id="PF00400">
    <property type="entry name" value="WD40"/>
    <property type="match status" value="1"/>
</dbReference>
<reference evidence="2 3" key="1">
    <citation type="submission" date="2020-01" db="EMBL/GenBank/DDBJ databases">
        <authorList>
            <person name="Gupta K D."/>
        </authorList>
    </citation>
    <scope>NUCLEOTIDE SEQUENCE [LARGE SCALE GENOMIC DNA]</scope>
</reference>
<accession>A0A8S0W8N5</accession>
<dbReference type="Proteomes" id="UP000467700">
    <property type="component" value="Unassembled WGS sequence"/>
</dbReference>
<dbReference type="InterPro" id="IPR036322">
    <property type="entry name" value="WD40_repeat_dom_sf"/>
</dbReference>
<protein>
    <recommendedName>
        <fullName evidence="4">WD40 repeat-like protein</fullName>
    </recommendedName>
</protein>
<dbReference type="PANTHER" id="PTHR44099:SF4">
    <property type="entry name" value="RABCONNECTIN-3B, ISOFORM A"/>
    <property type="match status" value="1"/>
</dbReference>
<evidence type="ECO:0000313" key="3">
    <source>
        <dbReference type="Proteomes" id="UP000467700"/>
    </source>
</evidence>
<dbReference type="InterPro" id="IPR016024">
    <property type="entry name" value="ARM-type_fold"/>
</dbReference>
<dbReference type="InterPro" id="IPR001680">
    <property type="entry name" value="WD40_rpt"/>
</dbReference>
<dbReference type="PANTHER" id="PTHR44099">
    <property type="entry name" value="RABCONNECTIN-3B, ISOFORM A"/>
    <property type="match status" value="1"/>
</dbReference>
<dbReference type="OrthoDB" id="338622at2759"/>
<sequence>MPTESQPRMNFQIPLVFPRISGLHEREETDTNGSILEASLARAHPTVLECISWTTSKDATEERGQEIVLGCQDGSLYVLHCPPAPPPSAIEPSGEILDAPKLRSAKRLSKSSRNNSRSASPTAPSLALSPTFNVTAKPRVVSGINTEQVEAPKNYVDFDDEPDKLKGILKGKNPRERPNASDSGSEKAPKSTASSIIEPVPSSKRKNPVPRSLLSATNSRAPTPPSFSSPVSPKEVSFRTPLETPQEWQLRCHIVPLLSGYGRAVKSIQALHGSALFAVLQEAGNVSIFSSEDGACKASVHVDDGSVSTGFREQSRSRDIWTWCQLTVSYIEESTILVALASNNNDANILAAEHEDGASETSKCVLFEFKSTPLDVQLERLGQWEFDGPAIGDGIHIEDDGTLTFFSTSHHGHFVTREFKVNTPAQQSSISVKNDGSHHGPHLSTLPIPNPFKGMMSRSAEHLVGSPSDSHVSAPAESRVTLSDPHDVGVLIADTSLCGMTTHAAEDGKLTGIAWNHHSMTVFEYARHSLKTLFHYPAVGVQGATWLGETVFSLSFEERVELYQTKYVNANNEEVEINNHPDVVATHVQPQLIKTIETGPHDSMKCMPHSVIVSKASEHNYGQRILFYPLLEDKPLQSSRTLWQTSDSQADNSRITLTSMLPMELEVIIQGYSDGRLRQFSLSQMAREEPASAFTHSSNKTSASAINGYLVGLHVVQNPRTKEKYIVGGADDGSVVVWSLSTFEALARWTIFTTPLAKVLQFEEERTGPLRGCILCVAQDGTIAVIVVDGLHFLYLIPGSTARLDRICLGGHELLLVYDDHRARLWDAQTKELWRSMGQDKAEELLAQGGWSELSLNQHACLPKTLWNVVADSLDGQDAAATLSLKLERFLVDAIAVTKTISTNRDEVREILSTLSRLKLILSCLLTPGLSADVDGLCYGKLGAHHSSTLVGLTSFNTTTLYEASISPDLWCLSGDVTAARALAIIAVLRAMSLFEDLTEAANTVISFYSTSLGICIGPKFKAPSLQFLGRLWFESSQELRQSIRILIDATIINLTDADAIELTEKWQHYVPSLQPDAEKETINAALALLVCGSVAAGKYSLLSVNALMDISKSITFYLHDENSIYRTLAIDLCSRGFHVWQHYVDSMEILRNLFHLATSTRKESISIQNVAPQARLAVLSIATNNMPLLMGTICLDILTPPTMEHRRSVLQILAFLIRKRPQVLQPNLPRLMEAVVKSLDPNSTSNRELVLDTATEIIGFVVKNFPSVDFHMSSQRLAVGTNEGAVVMYDLKTAIRLYVLEGHKKPITASSFSPDGRRLVTVCLKESLVLVWKVGSSFASFFNPGAPPRQGHGGSEPFKTLNFNIGSDANMTTAETLELVRVEWIADRSVRVKIRQNVLAFST</sequence>